<evidence type="ECO:0000256" key="1">
    <source>
        <dbReference type="ARBA" id="ARBA00010199"/>
    </source>
</evidence>
<evidence type="ECO:0000313" key="4">
    <source>
        <dbReference type="Proteomes" id="UP000321393"/>
    </source>
</evidence>
<comment type="similarity">
    <text evidence="1">Belongs to the multi antimicrobial extrusion (MATE) (TC 2.A.66.1) family.</text>
</comment>
<keyword evidence="2" id="KW-1133">Transmembrane helix</keyword>
<dbReference type="PANTHER" id="PTHR11206">
    <property type="entry name" value="MULTIDRUG RESISTANCE PROTEIN"/>
    <property type="match status" value="1"/>
</dbReference>
<dbReference type="AlphaFoldDB" id="A0A5A7TCG2"/>
<organism evidence="3 4">
    <name type="scientific">Cucumis melo var. makuwa</name>
    <name type="common">Oriental melon</name>
    <dbReference type="NCBI Taxonomy" id="1194695"/>
    <lineage>
        <taxon>Eukaryota</taxon>
        <taxon>Viridiplantae</taxon>
        <taxon>Streptophyta</taxon>
        <taxon>Embryophyta</taxon>
        <taxon>Tracheophyta</taxon>
        <taxon>Spermatophyta</taxon>
        <taxon>Magnoliopsida</taxon>
        <taxon>eudicotyledons</taxon>
        <taxon>Gunneridae</taxon>
        <taxon>Pentapetalae</taxon>
        <taxon>rosids</taxon>
        <taxon>fabids</taxon>
        <taxon>Cucurbitales</taxon>
        <taxon>Cucurbitaceae</taxon>
        <taxon>Benincaseae</taxon>
        <taxon>Cucumis</taxon>
    </lineage>
</organism>
<dbReference type="GO" id="GO:0016020">
    <property type="term" value="C:membrane"/>
    <property type="evidence" value="ECO:0007669"/>
    <property type="project" value="InterPro"/>
</dbReference>
<gene>
    <name evidence="3" type="ORF">E6C27_scaffold64G00680</name>
</gene>
<feature type="transmembrane region" description="Helical" evidence="2">
    <location>
        <begin position="6"/>
        <end position="25"/>
    </location>
</feature>
<dbReference type="Pfam" id="PF01554">
    <property type="entry name" value="MatE"/>
    <property type="match status" value="1"/>
</dbReference>
<dbReference type="InterPro" id="IPR002528">
    <property type="entry name" value="MATE_fam"/>
</dbReference>
<keyword evidence="2" id="KW-0472">Membrane</keyword>
<feature type="transmembrane region" description="Helical" evidence="2">
    <location>
        <begin position="130"/>
        <end position="151"/>
    </location>
</feature>
<name>A0A5A7TCG2_CUCMM</name>
<feature type="transmembrane region" description="Helical" evidence="2">
    <location>
        <begin position="84"/>
        <end position="104"/>
    </location>
</feature>
<sequence length="195" mass="21543">MGAALALGISYWLNAIFLGLYIFFSPSCNKTRAPFSSEAISSIPKFFRLALPSALMVCLEWWSYEVILLLSGLLPNPKVEASVLSIWYYLIYLCLLVLMLRSTYENFSKRYIRLKVSNELGAGNPEEAKVAVKVVGVLGIIESIVVSLTLFGCHKFLGYAFTSDTQIANHIASMWPLICLSILIDSFLGVLSGIA</sequence>
<feature type="transmembrane region" description="Helical" evidence="2">
    <location>
        <begin position="171"/>
        <end position="194"/>
    </location>
</feature>
<proteinExistence type="inferred from homology"/>
<comment type="caution">
    <text evidence="3">The sequence shown here is derived from an EMBL/GenBank/DDBJ whole genome shotgun (WGS) entry which is preliminary data.</text>
</comment>
<accession>A0A5A7TCG2</accession>
<dbReference type="OrthoDB" id="2126698at2759"/>
<feature type="transmembrane region" description="Helical" evidence="2">
    <location>
        <begin position="46"/>
        <end position="64"/>
    </location>
</feature>
<dbReference type="GO" id="GO:0015297">
    <property type="term" value="F:antiporter activity"/>
    <property type="evidence" value="ECO:0007669"/>
    <property type="project" value="InterPro"/>
</dbReference>
<dbReference type="Proteomes" id="UP000321393">
    <property type="component" value="Unassembled WGS sequence"/>
</dbReference>
<dbReference type="EMBL" id="SSTE01018412">
    <property type="protein sequence ID" value="KAA0039277.1"/>
    <property type="molecule type" value="Genomic_DNA"/>
</dbReference>
<keyword evidence="2" id="KW-0812">Transmembrane</keyword>
<evidence type="ECO:0000256" key="2">
    <source>
        <dbReference type="SAM" id="Phobius"/>
    </source>
</evidence>
<reference evidence="3 4" key="1">
    <citation type="submission" date="2019-08" db="EMBL/GenBank/DDBJ databases">
        <title>Draft genome sequences of two oriental melons (Cucumis melo L. var makuwa).</title>
        <authorList>
            <person name="Kwon S.-Y."/>
        </authorList>
    </citation>
    <scope>NUCLEOTIDE SEQUENCE [LARGE SCALE GENOMIC DNA]</scope>
    <source>
        <strain evidence="4">cv. SW 3</strain>
        <tissue evidence="3">Leaf</tissue>
    </source>
</reference>
<dbReference type="GO" id="GO:0042910">
    <property type="term" value="F:xenobiotic transmembrane transporter activity"/>
    <property type="evidence" value="ECO:0007669"/>
    <property type="project" value="InterPro"/>
</dbReference>
<protein>
    <submittedName>
        <fullName evidence="3">Protein DETOXIFICATION 3-like isoform X2</fullName>
    </submittedName>
</protein>
<evidence type="ECO:0000313" key="3">
    <source>
        <dbReference type="EMBL" id="KAA0039277.1"/>
    </source>
</evidence>